<proteinExistence type="predicted"/>
<organism evidence="1">
    <name type="scientific">uncultured Caudovirales phage</name>
    <dbReference type="NCBI Taxonomy" id="2100421"/>
    <lineage>
        <taxon>Viruses</taxon>
        <taxon>Duplodnaviria</taxon>
        <taxon>Heunggongvirae</taxon>
        <taxon>Uroviricota</taxon>
        <taxon>Caudoviricetes</taxon>
        <taxon>Peduoviridae</taxon>
        <taxon>Maltschvirus</taxon>
        <taxon>Maltschvirus maltsch</taxon>
    </lineage>
</organism>
<sequence length="90" mass="10822">MKNKKQSITEQEVENLLFEYWLKIDLLRGEIEKKNSHMKMLLDQKLTPFFADDPPINEWTAILRYCNSIATLKVLESKIKHRKFLSRKKK</sequence>
<gene>
    <name evidence="1" type="ORF">UFOVP1290_432</name>
</gene>
<protein>
    <submittedName>
        <fullName evidence="1">Uncharacterized protein</fullName>
    </submittedName>
</protein>
<dbReference type="EMBL" id="LR797252">
    <property type="protein sequence ID" value="CAB4196912.1"/>
    <property type="molecule type" value="Genomic_DNA"/>
</dbReference>
<reference evidence="1" key="1">
    <citation type="submission" date="2020-05" db="EMBL/GenBank/DDBJ databases">
        <authorList>
            <person name="Chiriac C."/>
            <person name="Salcher M."/>
            <person name="Ghai R."/>
            <person name="Kavagutti S V."/>
        </authorList>
    </citation>
    <scope>NUCLEOTIDE SEQUENCE</scope>
</reference>
<accession>A0A6J5RLH2</accession>
<name>A0A6J5RLH2_9CAUD</name>
<evidence type="ECO:0000313" key="1">
    <source>
        <dbReference type="EMBL" id="CAB4196912.1"/>
    </source>
</evidence>